<organism evidence="1 2">
    <name type="scientific">Roseivirga thermotolerans</name>
    <dbReference type="NCBI Taxonomy" id="1758176"/>
    <lineage>
        <taxon>Bacteria</taxon>
        <taxon>Pseudomonadati</taxon>
        <taxon>Bacteroidota</taxon>
        <taxon>Cytophagia</taxon>
        <taxon>Cytophagales</taxon>
        <taxon>Roseivirgaceae</taxon>
        <taxon>Roseivirga</taxon>
    </lineage>
</organism>
<proteinExistence type="predicted"/>
<name>A0ABQ3IAR2_9BACT</name>
<evidence type="ECO:0000313" key="1">
    <source>
        <dbReference type="EMBL" id="GHE66376.1"/>
    </source>
</evidence>
<dbReference type="Pfam" id="PF13970">
    <property type="entry name" value="DUF4221"/>
    <property type="match status" value="1"/>
</dbReference>
<dbReference type="EMBL" id="BNAG01000003">
    <property type="protein sequence ID" value="GHE66376.1"/>
    <property type="molecule type" value="Genomic_DNA"/>
</dbReference>
<dbReference type="InterPro" id="IPR025316">
    <property type="entry name" value="DUF4221"/>
</dbReference>
<evidence type="ECO:0000313" key="2">
    <source>
        <dbReference type="Proteomes" id="UP000658258"/>
    </source>
</evidence>
<dbReference type="Proteomes" id="UP000658258">
    <property type="component" value="Unassembled WGS sequence"/>
</dbReference>
<evidence type="ECO:0008006" key="3">
    <source>
        <dbReference type="Google" id="ProtNLM"/>
    </source>
</evidence>
<reference evidence="2" key="1">
    <citation type="journal article" date="2019" name="Int. J. Syst. Evol. Microbiol.">
        <title>The Global Catalogue of Microorganisms (GCM) 10K type strain sequencing project: providing services to taxonomists for standard genome sequencing and annotation.</title>
        <authorList>
            <consortium name="The Broad Institute Genomics Platform"/>
            <consortium name="The Broad Institute Genome Sequencing Center for Infectious Disease"/>
            <person name="Wu L."/>
            <person name="Ma J."/>
        </authorList>
    </citation>
    <scope>NUCLEOTIDE SEQUENCE [LARGE SCALE GENOMIC DNA]</scope>
    <source>
        <strain evidence="2">CGMCC 1.15111</strain>
    </source>
</reference>
<sequence>MKNQLLIATISLFFLICCDNKNTEELTYIGDDNIEVQVVGTKSFPLDSITSSTSLIEYFEVENNGYLGLLNTNSNSIYIYDYDSESILKILSFPIQGPNSVGRIEGFHFHNFDSLFIHSQNSLRLYLSDTTKTIKRRYDLSNSKGLVPSSSFSNDMPMFLYKNNYYINAWGHQKEYYNNTEYPNSLLLKLDLETGNTERILSYPSTYVGTGVWGIQFHFMWNAYDSKTGEISLSFPIDRNLYFFNQAGELSNFNASSNQIDKIRPLSEKDRYLPSDPFQELKVFQTQSTYYSVYYDPYNKLWLRFINVKMNEDDFDSKHPIRSRNQNLNVVMLDSTKSRIGEVKLSRDFKYFSNPTFINEKGVHINVGKFSIEDSLHFDIIKFIKND</sequence>
<gene>
    <name evidence="1" type="ORF">GCM10011340_22090</name>
</gene>
<protein>
    <recommendedName>
        <fullName evidence="3">DUF4221 domain-containing protein</fullName>
    </recommendedName>
</protein>
<dbReference type="SUPFAM" id="SSF101898">
    <property type="entry name" value="NHL repeat"/>
    <property type="match status" value="1"/>
</dbReference>
<comment type="caution">
    <text evidence="1">The sequence shown here is derived from an EMBL/GenBank/DDBJ whole genome shotgun (WGS) entry which is preliminary data.</text>
</comment>
<accession>A0ABQ3IAR2</accession>
<keyword evidence="2" id="KW-1185">Reference proteome</keyword>